<keyword evidence="3" id="KW-0547">Nucleotide-binding</keyword>
<name>A0AAW1L1P6_SAPOF</name>
<evidence type="ECO:0000256" key="3">
    <source>
        <dbReference type="ARBA" id="ARBA00022840"/>
    </source>
</evidence>
<reference evidence="5" key="1">
    <citation type="submission" date="2024-03" db="EMBL/GenBank/DDBJ databases">
        <title>WGS assembly of Saponaria officinalis var. Norfolk2.</title>
        <authorList>
            <person name="Jenkins J."/>
            <person name="Shu S."/>
            <person name="Grimwood J."/>
            <person name="Barry K."/>
            <person name="Goodstein D."/>
            <person name="Schmutz J."/>
            <person name="Leebens-Mack J."/>
            <person name="Osbourn A."/>
        </authorList>
    </citation>
    <scope>NUCLEOTIDE SEQUENCE [LARGE SCALE GENOMIC DNA]</scope>
    <source>
        <strain evidence="5">JIC</strain>
    </source>
</reference>
<dbReference type="Pfam" id="PF00931">
    <property type="entry name" value="NB-ARC"/>
    <property type="match status" value="1"/>
</dbReference>
<dbReference type="Gene3D" id="3.40.50.300">
    <property type="entry name" value="P-loop containing nucleotide triphosphate hydrolases"/>
    <property type="match status" value="1"/>
</dbReference>
<dbReference type="AlphaFoldDB" id="A0AAW1L1P6"/>
<dbReference type="Proteomes" id="UP001443914">
    <property type="component" value="Unassembled WGS sequence"/>
</dbReference>
<dbReference type="GO" id="GO:0006952">
    <property type="term" value="P:defense response"/>
    <property type="evidence" value="ECO:0007669"/>
    <property type="project" value="UniProtKB-KW"/>
</dbReference>
<dbReference type="InterPro" id="IPR027417">
    <property type="entry name" value="P-loop_NTPase"/>
</dbReference>
<comment type="similarity">
    <text evidence="1">Belongs to the disease resistance NB-LRR family.</text>
</comment>
<keyword evidence="2" id="KW-0611">Plant defense</keyword>
<evidence type="ECO:0000256" key="1">
    <source>
        <dbReference type="ARBA" id="ARBA00008894"/>
    </source>
</evidence>
<dbReference type="EMBL" id="JBDFQZ010000005">
    <property type="protein sequence ID" value="KAK9726948.1"/>
    <property type="molecule type" value="Genomic_DNA"/>
</dbReference>
<evidence type="ECO:0000313" key="6">
    <source>
        <dbReference type="Proteomes" id="UP001443914"/>
    </source>
</evidence>
<evidence type="ECO:0000313" key="5">
    <source>
        <dbReference type="EMBL" id="KAK9726948.1"/>
    </source>
</evidence>
<protein>
    <recommendedName>
        <fullName evidence="4">NB-ARC domain-containing protein</fullName>
    </recommendedName>
</protein>
<dbReference type="InterPro" id="IPR050905">
    <property type="entry name" value="Plant_NBS-LRR"/>
</dbReference>
<feature type="domain" description="NB-ARC" evidence="4">
    <location>
        <begin position="356"/>
        <end position="524"/>
    </location>
</feature>
<dbReference type="Gene3D" id="1.10.8.430">
    <property type="entry name" value="Helical domain of apoptotic protease-activating factors"/>
    <property type="match status" value="1"/>
</dbReference>
<gene>
    <name evidence="5" type="ORF">RND81_05G247700</name>
</gene>
<proteinExistence type="inferred from homology"/>
<dbReference type="PRINTS" id="PR00364">
    <property type="entry name" value="DISEASERSIST"/>
</dbReference>
<organism evidence="5 6">
    <name type="scientific">Saponaria officinalis</name>
    <name type="common">Common soapwort</name>
    <name type="synonym">Lychnis saponaria</name>
    <dbReference type="NCBI Taxonomy" id="3572"/>
    <lineage>
        <taxon>Eukaryota</taxon>
        <taxon>Viridiplantae</taxon>
        <taxon>Streptophyta</taxon>
        <taxon>Embryophyta</taxon>
        <taxon>Tracheophyta</taxon>
        <taxon>Spermatophyta</taxon>
        <taxon>Magnoliopsida</taxon>
        <taxon>eudicotyledons</taxon>
        <taxon>Gunneridae</taxon>
        <taxon>Pentapetalae</taxon>
        <taxon>Caryophyllales</taxon>
        <taxon>Caryophyllaceae</taxon>
        <taxon>Caryophylleae</taxon>
        <taxon>Saponaria</taxon>
    </lineage>
</organism>
<dbReference type="PANTHER" id="PTHR33463:SF198">
    <property type="entry name" value="RPP4C3"/>
    <property type="match status" value="1"/>
</dbReference>
<comment type="caution">
    <text evidence="5">The sequence shown here is derived from an EMBL/GenBank/DDBJ whole genome shotgun (WGS) entry which is preliminary data.</text>
</comment>
<dbReference type="InterPro" id="IPR042197">
    <property type="entry name" value="Apaf_helical"/>
</dbReference>
<keyword evidence="6" id="KW-1185">Reference proteome</keyword>
<dbReference type="Gene3D" id="3.80.10.10">
    <property type="entry name" value="Ribonuclease Inhibitor"/>
    <property type="match status" value="1"/>
</dbReference>
<dbReference type="GO" id="GO:0005524">
    <property type="term" value="F:ATP binding"/>
    <property type="evidence" value="ECO:0007669"/>
    <property type="project" value="UniProtKB-KW"/>
</dbReference>
<dbReference type="SUPFAM" id="SSF52540">
    <property type="entry name" value="P-loop containing nucleoside triphosphate hydrolases"/>
    <property type="match status" value="1"/>
</dbReference>
<dbReference type="InterPro" id="IPR032675">
    <property type="entry name" value="LRR_dom_sf"/>
</dbReference>
<dbReference type="InterPro" id="IPR002182">
    <property type="entry name" value="NB-ARC"/>
</dbReference>
<evidence type="ECO:0000256" key="2">
    <source>
        <dbReference type="ARBA" id="ARBA00022821"/>
    </source>
</evidence>
<dbReference type="PANTHER" id="PTHR33463">
    <property type="entry name" value="NB-ARC DOMAIN-CONTAINING PROTEIN-RELATED"/>
    <property type="match status" value="1"/>
</dbReference>
<sequence>MSGAILDGVKVVAEPLKSLVVHRIGEYLRLVKCYDDNMCNLVQDLNVLCAKKLDIDAKVSEGRASLRVMTRETANWLRSLQELIEREEMKKLLKQDRLAEIVVKMMELRGMKRLLTEDRETFDIVVRVVKKKCSQVVGSGEVVDPEEDADYKKIAKIAREVMKDTAEEFKKFIKGENGAIAAVTLLNNADLDKLTKDDEEMAKILSNAEGISRKELEHDENHVQPVDKNIIKEKVGIWRKYMGSLMAFLDDENFKKSLPDGAKLGLEVMDAMSNSAGYEYTEENAKPHRCCGCCVVRFNGYRHRHDMSETAETIAKEIKAMIDGCPPGPVTRLKRPDELETISSGFMQGLESRDKLLQDILTVLRDDGVNIVGVYGMGGAGKTTLAKDLATKRAVDLFDKRVVVEVSEAPNIKAIQDQIAEGIGLSLLNDVHSVSQRALRIYNALKSEKKQKILIVLDNIWKKLNLDEVGIPRERTKDFCCKLLITTREEQVCSVMGVENANMFAVGLLNNKEALSLFENQIGEEVDSEGYKPVVDRLLRKCDGLPLAIVATASALRGKDLSMWRQFSEESEKPISSQVSSEYRKIYSILKTSYKLMDNEEKKMFFFLACLSPLDSAVSVDDLMRYGIGLDLFQRVNNLSEAMKQASGWANELVSSSLLLKDKVDGKVRIHDVVRASAISFFEKDKGHMMLVESIPRWMCQETFEKFTAISLLSGRDFCRLSGVEAAMLQILLLKGDLSSTALKSDFFRGMTNLKVLSLSNIDFNLGLPTSIEQLKRLKTLHLQDCLLKDIKLIGKLGNLLILSLRGSTLEELPDEIGELGNLRLLDMRGCKGQINIRGNILSCLRLLDMRRCKGQINIRGNILSRLSHLEGLYMSNSFNDWASMKTKADDGEADHRARVSELNKLSLERP</sequence>
<accession>A0AAW1L1P6</accession>
<dbReference type="SUPFAM" id="SSF52058">
    <property type="entry name" value="L domain-like"/>
    <property type="match status" value="1"/>
</dbReference>
<keyword evidence="3" id="KW-0067">ATP-binding</keyword>
<dbReference type="FunFam" id="3.40.50.300:FF:001091">
    <property type="entry name" value="Probable disease resistance protein At1g61300"/>
    <property type="match status" value="1"/>
</dbReference>
<evidence type="ECO:0000259" key="4">
    <source>
        <dbReference type="Pfam" id="PF00931"/>
    </source>
</evidence>
<dbReference type="GO" id="GO:0043531">
    <property type="term" value="F:ADP binding"/>
    <property type="evidence" value="ECO:0007669"/>
    <property type="project" value="InterPro"/>
</dbReference>